<feature type="region of interest" description="Disordered" evidence="1">
    <location>
        <begin position="826"/>
        <end position="845"/>
    </location>
</feature>
<evidence type="ECO:0000256" key="1">
    <source>
        <dbReference type="SAM" id="MobiDB-lite"/>
    </source>
</evidence>
<feature type="compositionally biased region" description="Polar residues" evidence="1">
    <location>
        <begin position="482"/>
        <end position="502"/>
    </location>
</feature>
<evidence type="ECO:0000256" key="2">
    <source>
        <dbReference type="SAM" id="SignalP"/>
    </source>
</evidence>
<feature type="compositionally biased region" description="Low complexity" evidence="1">
    <location>
        <begin position="503"/>
        <end position="512"/>
    </location>
</feature>
<feature type="region of interest" description="Disordered" evidence="1">
    <location>
        <begin position="162"/>
        <end position="423"/>
    </location>
</feature>
<dbReference type="InterPro" id="IPR036508">
    <property type="entry name" value="Chitin-bd_dom_sf"/>
</dbReference>
<feature type="region of interest" description="Disordered" evidence="1">
    <location>
        <begin position="573"/>
        <end position="638"/>
    </location>
</feature>
<evidence type="ECO:0000259" key="3">
    <source>
        <dbReference type="PROSITE" id="PS50940"/>
    </source>
</evidence>
<dbReference type="Pfam" id="PF01607">
    <property type="entry name" value="CBM_14"/>
    <property type="match status" value="1"/>
</dbReference>
<keyword evidence="5" id="KW-1185">Reference proteome</keyword>
<dbReference type="PROSITE" id="PS50940">
    <property type="entry name" value="CHIT_BIND_II"/>
    <property type="match status" value="1"/>
</dbReference>
<feature type="compositionally biased region" description="Low complexity" evidence="1">
    <location>
        <begin position="1464"/>
        <end position="1475"/>
    </location>
</feature>
<feature type="region of interest" description="Disordered" evidence="1">
    <location>
        <begin position="676"/>
        <end position="705"/>
    </location>
</feature>
<feature type="compositionally biased region" description="Basic and acidic residues" evidence="1">
    <location>
        <begin position="251"/>
        <end position="331"/>
    </location>
</feature>
<proteinExistence type="predicted"/>
<name>A0AA88KW87_ARTSF</name>
<feature type="compositionally biased region" description="Polar residues" evidence="1">
    <location>
        <begin position="738"/>
        <end position="754"/>
    </location>
</feature>
<comment type="caution">
    <text evidence="4">The sequence shown here is derived from an EMBL/GenBank/DDBJ whole genome shotgun (WGS) entry which is preliminary data.</text>
</comment>
<feature type="compositionally biased region" description="Pro residues" evidence="1">
    <location>
        <begin position="1849"/>
        <end position="1865"/>
    </location>
</feature>
<feature type="region of interest" description="Disordered" evidence="1">
    <location>
        <begin position="1843"/>
        <end position="1872"/>
    </location>
</feature>
<dbReference type="EMBL" id="JAVRJZ010000020">
    <property type="protein sequence ID" value="KAK2706137.1"/>
    <property type="molecule type" value="Genomic_DNA"/>
</dbReference>
<feature type="compositionally biased region" description="Basic and acidic residues" evidence="1">
    <location>
        <begin position="1377"/>
        <end position="1387"/>
    </location>
</feature>
<feature type="compositionally biased region" description="Basic and acidic residues" evidence="1">
    <location>
        <begin position="218"/>
        <end position="228"/>
    </location>
</feature>
<feature type="compositionally biased region" description="Polar residues" evidence="1">
    <location>
        <begin position="1583"/>
        <end position="1598"/>
    </location>
</feature>
<feature type="compositionally biased region" description="Polar residues" evidence="1">
    <location>
        <begin position="1430"/>
        <end position="1463"/>
    </location>
</feature>
<dbReference type="SMART" id="SM00494">
    <property type="entry name" value="ChtBD2"/>
    <property type="match status" value="1"/>
</dbReference>
<feature type="region of interest" description="Disordered" evidence="1">
    <location>
        <begin position="930"/>
        <end position="954"/>
    </location>
</feature>
<feature type="region of interest" description="Disordered" evidence="1">
    <location>
        <begin position="1377"/>
        <end position="1406"/>
    </location>
</feature>
<feature type="signal peptide" evidence="2">
    <location>
        <begin position="1"/>
        <end position="22"/>
    </location>
</feature>
<feature type="compositionally biased region" description="Polar residues" evidence="1">
    <location>
        <begin position="596"/>
        <end position="617"/>
    </location>
</feature>
<dbReference type="GO" id="GO:0005576">
    <property type="term" value="C:extracellular region"/>
    <property type="evidence" value="ECO:0007669"/>
    <property type="project" value="InterPro"/>
</dbReference>
<feature type="region of interest" description="Disordered" evidence="1">
    <location>
        <begin position="438"/>
        <end position="517"/>
    </location>
</feature>
<dbReference type="SUPFAM" id="SSF57625">
    <property type="entry name" value="Invertebrate chitin-binding proteins"/>
    <property type="match status" value="1"/>
</dbReference>
<feature type="region of interest" description="Disordered" evidence="1">
    <location>
        <begin position="1430"/>
        <end position="1510"/>
    </location>
</feature>
<feature type="compositionally biased region" description="Polar residues" evidence="1">
    <location>
        <begin position="681"/>
        <end position="697"/>
    </location>
</feature>
<keyword evidence="2" id="KW-0732">Signal</keyword>
<dbReference type="GO" id="GO:0008061">
    <property type="term" value="F:chitin binding"/>
    <property type="evidence" value="ECO:0007669"/>
    <property type="project" value="InterPro"/>
</dbReference>
<feature type="compositionally biased region" description="Basic and acidic residues" evidence="1">
    <location>
        <begin position="372"/>
        <end position="393"/>
    </location>
</feature>
<dbReference type="Gene3D" id="2.170.140.10">
    <property type="entry name" value="Chitin binding domain"/>
    <property type="match status" value="1"/>
</dbReference>
<feature type="region of interest" description="Disordered" evidence="1">
    <location>
        <begin position="122"/>
        <end position="150"/>
    </location>
</feature>
<reference evidence="4" key="1">
    <citation type="submission" date="2023-07" db="EMBL/GenBank/DDBJ databases">
        <title>Chromosome-level genome assembly of Artemia franciscana.</title>
        <authorList>
            <person name="Jo E."/>
        </authorList>
    </citation>
    <scope>NUCLEOTIDE SEQUENCE</scope>
    <source>
        <tissue evidence="4">Whole body</tissue>
    </source>
</reference>
<protein>
    <recommendedName>
        <fullName evidence="3">Chitin-binding type-2 domain-containing protein</fullName>
    </recommendedName>
</protein>
<feature type="region of interest" description="Disordered" evidence="1">
    <location>
        <begin position="734"/>
        <end position="756"/>
    </location>
</feature>
<sequence>MADMMRIIFVLGGIWCLHVSKAEPGVLRESVILKTKFRESQPSQIGFAYNTRPRSDTNIEYKKISLLPFLKYESASDKNRKRKAEKDSFPDTKPFIRPIPTFEDNLNPEFYIPNRFSISYRNRTTTTPLPTTRRTTFSTTTTEAYFKPSPSQLEELFNKLSTPYKRHTTPQPEKYRQLPSIEKNNPRPIQRTRIKDNDDNEPEPYLSKRRKENEEEYSNSKEKPDWQKLKQLQSENDRQRKRNPDLGLNSNEEKRPVRNWKELRRSELENSNHDKKRPESRVTPSEEIKAPWSRRPESLRDRNIERSRNTRPSDDNSKRNNQRDREVERNKLPNPTFQHINEDNNSHLSARQRNRNNESKNKNKGPYTPDMPRQRPREHDHNVKEEKERKSILRDSQSPQIFSNSFLPKTEGEPNSADGLDNIDIPPALRALLRSLEGKSPFSSPGQANPVDQEPKQVQKSIPSRPVVKVRPRGMYGMQRQPHVNPNTPGFAGDSSTPIPSQIYTPPTIEYYPPSPRMHLPKSNDYISDTVEDYIRFDEFGRETAVANTRIVSRDEIQEEKNRLTSVDRYEKEMKRNENEKGYEKEMDKQYGSGGEFSSSSPQQNFNKIVNPSAANSKNHKSYQRVEYPLPPPQHSVPVNRYSQGEGFRFRDTEFESSLFKGGGDHSLAFEHKQKFRDDSPSQLHNFKGETISTQPSDYKVPSAFSPVETNRDRYMDDRNWGSSKGLSSGFKTVVKMSGSSSRQPTRHQSQNSRQDYDEVLSYGEESYPEAPSAVPNIIRQSFSASLEPSLGHSDKDISKYAAGTYVSSANPNSPLALYENITRKTQNRPLRQGSANRRGQMPLNENRRSVFAKNSENEVYVQKSEPLVYADSAWTPDINVKKPPLRPEEEILAALTRLGPRKEVNSQDVRTIREETVTIPRGQILINSDSPPLSRQQISSGVSEESNNYQLTGTTERSRELLKILEQMNQDEDLYQLIKDNGEIFFEQSGGKGNGPDDVIIRAPIRQYAVGSISGNQDREGDSLLDNAQFQLQESQRSIPSRQYSLDEINAPLLQPLDEDLFRNQGNGDIPQVSLKNTEELPLIFRESVELPVEEIEVLQPVEIQRLPTRQFVVNDQTRENQPSRQYILNRKTPETELARQYSLNEQILARQPTRQYVLNEETPGEQLTRQYTLNEQILERQPTRQYALNEKTPGEQLTRQYTLNEQILERQPTRQYALNEQTPGIQPTRQYILNERTPGEQLTRQYILNEPLPDKQLTRQYILNGEIPENQLTRQYVLNENNPEQLIRENQNGGAADAVTEERGLRPTKQYLLQVDSETEKLSGGRLIEIIDSSVRSIPNRQYTINSPQEESDINQSQSQIDQSMKDIKEGPLFENLKTNKDETPGRQYAVNTNTPNEAPNDLQKTQLTQQSYATDKDNEAKTLRNQYSINNNNSPSKQNKEPSPNNNQKNNFSSESIPGKTSSGSTETEPSEQNNDPPSPELSRQYKLNEDESLSEQYRVKSDKSKPMMIDTLIPTRQYLLNQDNKNEQKDVESSNLLQPSRQISINNAESKSNSESSQLTNQPSRGYKTGEIIQKEQSEVISSQSIKSDTNNLNEEPAKELTRQYKVNQDNSLTRQYSVSDGEKNLLTLSRQYSLNSTDVQVDIGQKDSDDQFVFFPRPDPPKLEVSSDVRLSESKTTNLNDNNFGLTNKDPEIPLHPVKEIVIVTPRPEKGLIRTEEPSFIYVEKKVRPDRVILESLKGSGSPYQEKNSPSSTLIRLPNLDYIDGPVTLVLHDIKDSGNQIGNTDIQTYAPYFNKEPEYVTSSTPSYFSRVYFSPVPSYPSFTSERKVSTPLPISQWQPFNGPVTPPPPRKAALPRPPIKTPVGLPLTQKKIKPSPLLHQTHHKAKILPGKHPHPRPVKAYKPPKYGYPKPVKHKSFSEVPISAPITWNSGPKWKGTVMSSAVVKAPKLTKMVDLFSPNLIRSSRTPSKDSGLKAPDFIKKIKPRTSEEEEGFPIIKLRIPIPVNYTADGKSIIGKPGADYPAYDQVPQTPFTCQGPGHKLVADNFARCQVFHKCEGATKIGSFICPHGTVFDQQSGICDWWYDVTCHVSN</sequence>
<feature type="compositionally biased region" description="Polar residues" evidence="1">
    <location>
        <begin position="394"/>
        <end position="407"/>
    </location>
</feature>
<accession>A0AA88KW87</accession>
<evidence type="ECO:0000313" key="5">
    <source>
        <dbReference type="Proteomes" id="UP001187531"/>
    </source>
</evidence>
<feature type="compositionally biased region" description="Low complexity" evidence="1">
    <location>
        <begin position="1549"/>
        <end position="1561"/>
    </location>
</feature>
<evidence type="ECO:0000313" key="4">
    <source>
        <dbReference type="EMBL" id="KAK2706137.1"/>
    </source>
</evidence>
<feature type="region of interest" description="Disordered" evidence="1">
    <location>
        <begin position="1549"/>
        <end position="1570"/>
    </location>
</feature>
<feature type="domain" description="Chitin-binding type-2" evidence="3">
    <location>
        <begin position="2036"/>
        <end position="2094"/>
    </location>
</feature>
<feature type="compositionally biased region" description="Low complexity" evidence="1">
    <location>
        <begin position="123"/>
        <end position="142"/>
    </location>
</feature>
<gene>
    <name evidence="4" type="ORF">QYM36_016235</name>
</gene>
<feature type="compositionally biased region" description="Basic and acidic residues" evidence="1">
    <location>
        <begin position="573"/>
        <end position="589"/>
    </location>
</feature>
<dbReference type="InterPro" id="IPR002557">
    <property type="entry name" value="Chitin-bd_dom"/>
</dbReference>
<organism evidence="4 5">
    <name type="scientific">Artemia franciscana</name>
    <name type="common">Brine shrimp</name>
    <name type="synonym">Artemia sanfranciscana</name>
    <dbReference type="NCBI Taxonomy" id="6661"/>
    <lineage>
        <taxon>Eukaryota</taxon>
        <taxon>Metazoa</taxon>
        <taxon>Ecdysozoa</taxon>
        <taxon>Arthropoda</taxon>
        <taxon>Crustacea</taxon>
        <taxon>Branchiopoda</taxon>
        <taxon>Anostraca</taxon>
        <taxon>Artemiidae</taxon>
        <taxon>Artemia</taxon>
    </lineage>
</organism>
<feature type="compositionally biased region" description="Polar residues" evidence="1">
    <location>
        <begin position="826"/>
        <end position="838"/>
    </location>
</feature>
<feature type="compositionally biased region" description="Polar residues" evidence="1">
    <location>
        <begin position="1392"/>
        <end position="1406"/>
    </location>
</feature>
<feature type="region of interest" description="Disordered" evidence="1">
    <location>
        <begin position="1582"/>
        <end position="1605"/>
    </location>
</feature>
<dbReference type="Proteomes" id="UP001187531">
    <property type="component" value="Unassembled WGS sequence"/>
</dbReference>
<feature type="compositionally biased region" description="Basic and acidic residues" evidence="1">
    <location>
        <begin position="235"/>
        <end position="244"/>
    </location>
</feature>
<feature type="chain" id="PRO_5041742123" description="Chitin-binding type-2 domain-containing protein" evidence="2">
    <location>
        <begin position="23"/>
        <end position="2096"/>
    </location>
</feature>